<gene>
    <name evidence="1" type="ORF">LR48_Vigan10g062500</name>
</gene>
<evidence type="ECO:0000313" key="1">
    <source>
        <dbReference type="EMBL" id="KOM54733.1"/>
    </source>
</evidence>
<organism evidence="1 2">
    <name type="scientific">Phaseolus angularis</name>
    <name type="common">Azuki bean</name>
    <name type="synonym">Vigna angularis</name>
    <dbReference type="NCBI Taxonomy" id="3914"/>
    <lineage>
        <taxon>Eukaryota</taxon>
        <taxon>Viridiplantae</taxon>
        <taxon>Streptophyta</taxon>
        <taxon>Embryophyta</taxon>
        <taxon>Tracheophyta</taxon>
        <taxon>Spermatophyta</taxon>
        <taxon>Magnoliopsida</taxon>
        <taxon>eudicotyledons</taxon>
        <taxon>Gunneridae</taxon>
        <taxon>Pentapetalae</taxon>
        <taxon>rosids</taxon>
        <taxon>fabids</taxon>
        <taxon>Fabales</taxon>
        <taxon>Fabaceae</taxon>
        <taxon>Papilionoideae</taxon>
        <taxon>50 kb inversion clade</taxon>
        <taxon>NPAAA clade</taxon>
        <taxon>indigoferoid/millettioid clade</taxon>
        <taxon>Phaseoleae</taxon>
        <taxon>Vigna</taxon>
    </lineage>
</organism>
<dbReference type="EMBL" id="CM003380">
    <property type="protein sequence ID" value="KOM54733.1"/>
    <property type="molecule type" value="Genomic_DNA"/>
</dbReference>
<evidence type="ECO:0000313" key="2">
    <source>
        <dbReference type="Proteomes" id="UP000053144"/>
    </source>
</evidence>
<dbReference type="Proteomes" id="UP000053144">
    <property type="component" value="Chromosome 10"/>
</dbReference>
<dbReference type="AlphaFoldDB" id="A0A0L9VIB8"/>
<protein>
    <submittedName>
        <fullName evidence="1">Uncharacterized protein</fullName>
    </submittedName>
</protein>
<proteinExistence type="predicted"/>
<sequence>MADSSPPCIRQVGPNVRFFNQEPNVTHFSSLKHHTRVLKTMILYSSNSQRYNAESLTSPNQVTRS</sequence>
<reference evidence="2" key="1">
    <citation type="journal article" date="2015" name="Proc. Natl. Acad. Sci. U.S.A.">
        <title>Genome sequencing of adzuki bean (Vigna angularis) provides insight into high starch and low fat accumulation and domestication.</title>
        <authorList>
            <person name="Yang K."/>
            <person name="Tian Z."/>
            <person name="Chen C."/>
            <person name="Luo L."/>
            <person name="Zhao B."/>
            <person name="Wang Z."/>
            <person name="Yu L."/>
            <person name="Li Y."/>
            <person name="Sun Y."/>
            <person name="Li W."/>
            <person name="Chen Y."/>
            <person name="Li Y."/>
            <person name="Zhang Y."/>
            <person name="Ai D."/>
            <person name="Zhao J."/>
            <person name="Shang C."/>
            <person name="Ma Y."/>
            <person name="Wu B."/>
            <person name="Wang M."/>
            <person name="Gao L."/>
            <person name="Sun D."/>
            <person name="Zhang P."/>
            <person name="Guo F."/>
            <person name="Wang W."/>
            <person name="Li Y."/>
            <person name="Wang J."/>
            <person name="Varshney R.K."/>
            <person name="Wang J."/>
            <person name="Ling H.Q."/>
            <person name="Wan P."/>
        </authorList>
    </citation>
    <scope>NUCLEOTIDE SEQUENCE</scope>
    <source>
        <strain evidence="2">cv. Jingnong 6</strain>
    </source>
</reference>
<accession>A0A0L9VIB8</accession>
<dbReference type="Gramene" id="KOM54733">
    <property type="protein sequence ID" value="KOM54733"/>
    <property type="gene ID" value="LR48_Vigan10g062500"/>
</dbReference>
<name>A0A0L9VIB8_PHAAN</name>